<dbReference type="Pfam" id="PF07848">
    <property type="entry name" value="PaaX"/>
    <property type="match status" value="1"/>
</dbReference>
<dbReference type="PANTHER" id="PTHR30319">
    <property type="entry name" value="PHENYLACETIC ACID REGULATOR-RELATED TRANSCRIPTIONAL REPRESSOR"/>
    <property type="match status" value="1"/>
</dbReference>
<dbReference type="EMBL" id="JAIQZJ010000004">
    <property type="protein sequence ID" value="MBZ5738438.1"/>
    <property type="molecule type" value="Genomic_DNA"/>
</dbReference>
<feature type="domain" description="Transcriptional repressor PaaX-like C-terminal" evidence="2">
    <location>
        <begin position="196"/>
        <end position="275"/>
    </location>
</feature>
<proteinExistence type="predicted"/>
<evidence type="ECO:0000313" key="4">
    <source>
        <dbReference type="EMBL" id="MBZ5738438.1"/>
    </source>
</evidence>
<dbReference type="InterPro" id="IPR036388">
    <property type="entry name" value="WH-like_DNA-bd_sf"/>
</dbReference>
<dbReference type="Proteomes" id="UP000780875">
    <property type="component" value="Unassembled WGS sequence"/>
</dbReference>
<evidence type="ECO:0000313" key="5">
    <source>
        <dbReference type="Proteomes" id="UP000780875"/>
    </source>
</evidence>
<evidence type="ECO:0000259" key="1">
    <source>
        <dbReference type="Pfam" id="PF07848"/>
    </source>
</evidence>
<dbReference type="Gene3D" id="3.30.70.2650">
    <property type="match status" value="1"/>
</dbReference>
<keyword evidence="5" id="KW-1185">Reference proteome</keyword>
<dbReference type="RefSeq" id="WP_224122810.1">
    <property type="nucleotide sequence ID" value="NZ_JAIQZJ010000004.1"/>
</dbReference>
<sequence>MVVTDGYPGNRGGVPVLPPASARSLLITVVGEMLKDTDEGVWTAALLRVFAGLGVEDHACRQLLARSAAVGWVERERRGRAVRWRLAERGRELVESGVRRSHLFLDGGEEWDERWLVLHVTVPQQQRTTRARLYGGLSWLGMGNPTPGVWLTPHAGRVEELRRLISALELQETSFAFVGHLRDVGLDATTMLERSWDLDALGATYSTFLEQEEGREEVVEPDDVLLSYLSLLSLQQRFMRRDPMLPVALLPDWVGRDGAALFRRLRRHWSTPAHERFWEINRESGPA</sequence>
<evidence type="ECO:0008006" key="6">
    <source>
        <dbReference type="Google" id="ProtNLM"/>
    </source>
</evidence>
<dbReference type="PANTHER" id="PTHR30319:SF1">
    <property type="entry name" value="TRANSCRIPTIONAL REPRESSOR PAAX"/>
    <property type="match status" value="1"/>
</dbReference>
<feature type="domain" description="Transcriptional repressor PaaX-like N-terminal" evidence="1">
    <location>
        <begin position="21"/>
        <end position="90"/>
    </location>
</feature>
<dbReference type="Pfam" id="PF20803">
    <property type="entry name" value="PaaX_M"/>
    <property type="match status" value="1"/>
</dbReference>
<dbReference type="InterPro" id="IPR012906">
    <property type="entry name" value="PaaX-like_N"/>
</dbReference>
<gene>
    <name evidence="4" type="ORF">K8U61_09710</name>
</gene>
<dbReference type="PIRSF" id="PIRSF020623">
    <property type="entry name" value="PaaX"/>
    <property type="match status" value="1"/>
</dbReference>
<dbReference type="Gene3D" id="1.10.10.10">
    <property type="entry name" value="Winged helix-like DNA-binding domain superfamily/Winged helix DNA-binding domain"/>
    <property type="match status" value="1"/>
</dbReference>
<name>A0ABS7UBR6_9ACTN</name>
<protein>
    <recommendedName>
        <fullName evidence="6">PaaX family transcriptional regulator</fullName>
    </recommendedName>
</protein>
<reference evidence="4 5" key="1">
    <citation type="submission" date="2021-09" db="EMBL/GenBank/DDBJ databases">
        <title>Whole genome sequence of Nocardioides sp. GBK3QG-3.</title>
        <authorList>
            <person name="Tuo L."/>
        </authorList>
    </citation>
    <scope>NUCLEOTIDE SEQUENCE [LARGE SCALE GENOMIC DNA]</scope>
    <source>
        <strain evidence="4 5">GBK3QG-3</strain>
    </source>
</reference>
<dbReference type="InterPro" id="IPR048846">
    <property type="entry name" value="PaaX-like_central"/>
</dbReference>
<feature type="domain" description="Transcriptional repressor PaaX-like central Cas2-like" evidence="3">
    <location>
        <begin position="109"/>
        <end position="181"/>
    </location>
</feature>
<dbReference type="InterPro" id="IPR013225">
    <property type="entry name" value="PaaX_C"/>
</dbReference>
<dbReference type="InterPro" id="IPR011965">
    <property type="entry name" value="PaaX_trns_reg"/>
</dbReference>
<accession>A0ABS7UBR6</accession>
<organism evidence="4 5">
    <name type="scientific">Nocardioides mangrovi</name>
    <dbReference type="NCBI Taxonomy" id="2874580"/>
    <lineage>
        <taxon>Bacteria</taxon>
        <taxon>Bacillati</taxon>
        <taxon>Actinomycetota</taxon>
        <taxon>Actinomycetes</taxon>
        <taxon>Propionibacteriales</taxon>
        <taxon>Nocardioidaceae</taxon>
        <taxon>Nocardioides</taxon>
    </lineage>
</organism>
<comment type="caution">
    <text evidence="4">The sequence shown here is derived from an EMBL/GenBank/DDBJ whole genome shotgun (WGS) entry which is preliminary data.</text>
</comment>
<dbReference type="Pfam" id="PF08223">
    <property type="entry name" value="PaaX_C"/>
    <property type="match status" value="1"/>
</dbReference>
<evidence type="ECO:0000259" key="2">
    <source>
        <dbReference type="Pfam" id="PF08223"/>
    </source>
</evidence>
<evidence type="ECO:0000259" key="3">
    <source>
        <dbReference type="Pfam" id="PF20803"/>
    </source>
</evidence>